<sequence>TPKINDVTDVGNMVDHASQSPNEKDPESDVGKSVETSGTQEELVEDSLPATPVDNTVSNELKETTNVVTEGNNHLDENVNPKSSDE</sequence>
<name>A0A392TPY1_9FABA</name>
<accession>A0A392TPY1</accession>
<dbReference type="EMBL" id="LXQA010623530">
    <property type="protein sequence ID" value="MCI62694.1"/>
    <property type="molecule type" value="Genomic_DNA"/>
</dbReference>
<reference evidence="2 3" key="1">
    <citation type="journal article" date="2018" name="Front. Plant Sci.">
        <title>Red Clover (Trifolium pratense) and Zigzag Clover (T. medium) - A Picture of Genomic Similarities and Differences.</title>
        <authorList>
            <person name="Dluhosova J."/>
            <person name="Istvanek J."/>
            <person name="Nedelnik J."/>
            <person name="Repkova J."/>
        </authorList>
    </citation>
    <scope>NUCLEOTIDE SEQUENCE [LARGE SCALE GENOMIC DNA]</scope>
    <source>
        <strain evidence="3">cv. 10/8</strain>
        <tissue evidence="2">Leaf</tissue>
    </source>
</reference>
<evidence type="ECO:0000256" key="1">
    <source>
        <dbReference type="SAM" id="MobiDB-lite"/>
    </source>
</evidence>
<evidence type="ECO:0000313" key="3">
    <source>
        <dbReference type="Proteomes" id="UP000265520"/>
    </source>
</evidence>
<feature type="compositionally biased region" description="Polar residues" evidence="1">
    <location>
        <begin position="53"/>
        <end position="72"/>
    </location>
</feature>
<organism evidence="2 3">
    <name type="scientific">Trifolium medium</name>
    <dbReference type="NCBI Taxonomy" id="97028"/>
    <lineage>
        <taxon>Eukaryota</taxon>
        <taxon>Viridiplantae</taxon>
        <taxon>Streptophyta</taxon>
        <taxon>Embryophyta</taxon>
        <taxon>Tracheophyta</taxon>
        <taxon>Spermatophyta</taxon>
        <taxon>Magnoliopsida</taxon>
        <taxon>eudicotyledons</taxon>
        <taxon>Gunneridae</taxon>
        <taxon>Pentapetalae</taxon>
        <taxon>rosids</taxon>
        <taxon>fabids</taxon>
        <taxon>Fabales</taxon>
        <taxon>Fabaceae</taxon>
        <taxon>Papilionoideae</taxon>
        <taxon>50 kb inversion clade</taxon>
        <taxon>NPAAA clade</taxon>
        <taxon>Hologalegina</taxon>
        <taxon>IRL clade</taxon>
        <taxon>Trifolieae</taxon>
        <taxon>Trifolium</taxon>
    </lineage>
</organism>
<dbReference type="AlphaFoldDB" id="A0A392TPY1"/>
<proteinExistence type="predicted"/>
<feature type="non-terminal residue" evidence="2">
    <location>
        <position position="86"/>
    </location>
</feature>
<comment type="caution">
    <text evidence="2">The sequence shown here is derived from an EMBL/GenBank/DDBJ whole genome shotgun (WGS) entry which is preliminary data.</text>
</comment>
<feature type="region of interest" description="Disordered" evidence="1">
    <location>
        <begin position="1"/>
        <end position="86"/>
    </location>
</feature>
<feature type="non-terminal residue" evidence="2">
    <location>
        <position position="1"/>
    </location>
</feature>
<protein>
    <submittedName>
        <fullName evidence="2">Uncharacterized protein</fullName>
    </submittedName>
</protein>
<feature type="compositionally biased region" description="Basic and acidic residues" evidence="1">
    <location>
        <begin position="22"/>
        <end position="32"/>
    </location>
</feature>
<dbReference type="Proteomes" id="UP000265520">
    <property type="component" value="Unassembled WGS sequence"/>
</dbReference>
<keyword evidence="3" id="KW-1185">Reference proteome</keyword>
<evidence type="ECO:0000313" key="2">
    <source>
        <dbReference type="EMBL" id="MCI62694.1"/>
    </source>
</evidence>
<feature type="compositionally biased region" description="Basic and acidic residues" evidence="1">
    <location>
        <begin position="73"/>
        <end position="86"/>
    </location>
</feature>